<dbReference type="Gene3D" id="2.60.40.10">
    <property type="entry name" value="Immunoglobulins"/>
    <property type="match status" value="1"/>
</dbReference>
<sequence>MKSISLVALALFLTAGTAHAQQRPATSAPMPTPMPAPVVTPAPLPAPDVQEVPSQTPASANELECRVLTGRVTDMFDHPLTGATVMLRSHTKGFSVDAFITNAEGKYIVTSKQPIPRNTMLEITAGGYNTFVLPLENCRPIEASLEPLPGTRFKNDGRIKKTSASGKIH</sequence>
<evidence type="ECO:0000313" key="2">
    <source>
        <dbReference type="EMBL" id="MBO2011687.1"/>
    </source>
</evidence>
<dbReference type="InterPro" id="IPR013783">
    <property type="entry name" value="Ig-like_fold"/>
</dbReference>
<reference evidence="2 3" key="1">
    <citation type="submission" date="2021-03" db="EMBL/GenBank/DDBJ databases">
        <authorList>
            <person name="Kim M.K."/>
        </authorList>
    </citation>
    <scope>NUCLEOTIDE SEQUENCE [LARGE SCALE GENOMIC DNA]</scope>
    <source>
        <strain evidence="2 3">BT442</strain>
    </source>
</reference>
<proteinExistence type="predicted"/>
<evidence type="ECO:0000256" key="1">
    <source>
        <dbReference type="SAM" id="SignalP"/>
    </source>
</evidence>
<dbReference type="Proteomes" id="UP000664369">
    <property type="component" value="Unassembled WGS sequence"/>
</dbReference>
<protein>
    <submittedName>
        <fullName evidence="2">Carboxypeptidase regulatory-like domain-containing protein</fullName>
    </submittedName>
</protein>
<feature type="signal peptide" evidence="1">
    <location>
        <begin position="1"/>
        <end position="20"/>
    </location>
</feature>
<feature type="chain" id="PRO_5046738538" evidence="1">
    <location>
        <begin position="21"/>
        <end position="169"/>
    </location>
</feature>
<organism evidence="2 3">
    <name type="scientific">Hymenobacter negativus</name>
    <dbReference type="NCBI Taxonomy" id="2795026"/>
    <lineage>
        <taxon>Bacteria</taxon>
        <taxon>Pseudomonadati</taxon>
        <taxon>Bacteroidota</taxon>
        <taxon>Cytophagia</taxon>
        <taxon>Cytophagales</taxon>
        <taxon>Hymenobacteraceae</taxon>
        <taxon>Hymenobacter</taxon>
    </lineage>
</organism>
<name>A0ABS3QKC9_9BACT</name>
<accession>A0ABS3QKC9</accession>
<dbReference type="RefSeq" id="WP_208177379.1">
    <property type="nucleotide sequence ID" value="NZ_JAGETZ010000012.1"/>
</dbReference>
<dbReference type="InterPro" id="IPR008964">
    <property type="entry name" value="Invasin/intimin_cell_adhesion"/>
</dbReference>
<dbReference type="EMBL" id="JAGETZ010000012">
    <property type="protein sequence ID" value="MBO2011687.1"/>
    <property type="molecule type" value="Genomic_DNA"/>
</dbReference>
<dbReference type="SUPFAM" id="SSF49373">
    <property type="entry name" value="Invasin/intimin cell-adhesion fragments"/>
    <property type="match status" value="1"/>
</dbReference>
<keyword evidence="3" id="KW-1185">Reference proteome</keyword>
<evidence type="ECO:0000313" key="3">
    <source>
        <dbReference type="Proteomes" id="UP000664369"/>
    </source>
</evidence>
<comment type="caution">
    <text evidence="2">The sequence shown here is derived from an EMBL/GenBank/DDBJ whole genome shotgun (WGS) entry which is preliminary data.</text>
</comment>
<gene>
    <name evidence="2" type="ORF">J4E00_21660</name>
</gene>
<keyword evidence="1" id="KW-0732">Signal</keyword>